<feature type="compositionally biased region" description="Basic residues" evidence="1">
    <location>
        <begin position="98"/>
        <end position="110"/>
    </location>
</feature>
<evidence type="ECO:0000313" key="4">
    <source>
        <dbReference type="Proteomes" id="UP000001640"/>
    </source>
</evidence>
<dbReference type="InterPro" id="IPR036869">
    <property type="entry name" value="J_dom_sf"/>
</dbReference>
<keyword evidence="4" id="KW-1185">Reference proteome</keyword>
<protein>
    <recommendedName>
        <fullName evidence="2">J domain-containing protein</fullName>
    </recommendedName>
</protein>
<dbReference type="Pfam" id="PF00226">
    <property type="entry name" value="DnaJ"/>
    <property type="match status" value="1"/>
</dbReference>
<dbReference type="PANTHER" id="PTHR43908:SF3">
    <property type="entry name" value="AT29763P-RELATED"/>
    <property type="match status" value="1"/>
</dbReference>
<dbReference type="HOGENOM" id="CLU_490950_0_0_1"/>
<feature type="region of interest" description="Disordered" evidence="1">
    <location>
        <begin position="80"/>
        <end position="191"/>
    </location>
</feature>
<dbReference type="InParanoid" id="G0VKB7"/>
<feature type="compositionally biased region" description="Basic and acidic residues" evidence="1">
    <location>
        <begin position="161"/>
        <end position="184"/>
    </location>
</feature>
<dbReference type="GO" id="GO:0005789">
    <property type="term" value="C:endoplasmic reticulum membrane"/>
    <property type="evidence" value="ECO:0007669"/>
    <property type="project" value="TreeGrafter"/>
</dbReference>
<dbReference type="PROSITE" id="PS50076">
    <property type="entry name" value="DNAJ_2"/>
    <property type="match status" value="1"/>
</dbReference>
<organism evidence="3 4">
    <name type="scientific">Naumovozyma castellii</name>
    <name type="common">Yeast</name>
    <name type="synonym">Saccharomyces castellii</name>
    <dbReference type="NCBI Taxonomy" id="27288"/>
    <lineage>
        <taxon>Eukaryota</taxon>
        <taxon>Fungi</taxon>
        <taxon>Dikarya</taxon>
        <taxon>Ascomycota</taxon>
        <taxon>Saccharomycotina</taxon>
        <taxon>Saccharomycetes</taxon>
        <taxon>Saccharomycetales</taxon>
        <taxon>Saccharomycetaceae</taxon>
        <taxon>Naumovozyma</taxon>
    </lineage>
</organism>
<dbReference type="STRING" id="1064592.G0VKB7"/>
<name>G0VKB7_NAUCA</name>
<dbReference type="EMBL" id="HE576760">
    <property type="protein sequence ID" value="CCC71951.1"/>
    <property type="molecule type" value="Genomic_DNA"/>
</dbReference>
<dbReference type="SUPFAM" id="SSF46565">
    <property type="entry name" value="Chaperone J-domain"/>
    <property type="match status" value="1"/>
</dbReference>
<dbReference type="Proteomes" id="UP000001640">
    <property type="component" value="Chromosome 9"/>
</dbReference>
<dbReference type="Gene3D" id="1.10.287.110">
    <property type="entry name" value="DnaJ domain"/>
    <property type="match status" value="1"/>
</dbReference>
<evidence type="ECO:0000259" key="2">
    <source>
        <dbReference type="PROSITE" id="PS50076"/>
    </source>
</evidence>
<dbReference type="OMA" id="ENHEDIM"/>
<feature type="region of interest" description="Disordered" evidence="1">
    <location>
        <begin position="208"/>
        <end position="258"/>
    </location>
</feature>
<dbReference type="OrthoDB" id="10250354at2759"/>
<feature type="compositionally biased region" description="Basic and acidic residues" evidence="1">
    <location>
        <begin position="227"/>
        <end position="255"/>
    </location>
</feature>
<dbReference type="AlphaFoldDB" id="G0VKB7"/>
<dbReference type="GeneID" id="96905638"/>
<dbReference type="InterPro" id="IPR018253">
    <property type="entry name" value="DnaJ_domain_CS"/>
</dbReference>
<dbReference type="PRINTS" id="PR00625">
    <property type="entry name" value="JDOMAIN"/>
</dbReference>
<proteinExistence type="predicted"/>
<sequence>MELDETTYYSILGLTPKATDNEIRKSYMKLARQLHPDKSKSDSCAELFKLVVHAHSILTDEETKRKYDTQLVMRGLGAYDPHTHRASTTKVKTDHVKKQSPTKTYHRRKNKPYEEQPYGFGINGGSSDENNDGGDVPKFKSFNLKSYQRKKHGNGIPPQKPETKDNNGKEPTVEKEFESSKESGKFNAKNKRKNKVIIEEVEDNSLKEQAKRKEDVRDTNEVGGSTSHKETTNESVKTEQKKKLRKIEHDSDKESSTAFINTERRHSARSKIAKQNARRRSLSPFKDLPKSAFDMTDSLKKLIEKFNDEVEREANAYDIGELSLDEIGEGGSVSKRRKPNERSKSPFDMTMVDNVLNSIQDSNKERSHYINDKKSSSNFESFLLDIRDLKLPNMTIDLNNDTVDTAALRLQVEQFYSECENLKGILFVNFSNLGTMDDSRHLNDPDMMNRLVQNQTLQLTIIKKLNELQYKQSKVLYEYQNILYKVKNNHT</sequence>
<dbReference type="GO" id="GO:0030544">
    <property type="term" value="F:Hsp70 protein binding"/>
    <property type="evidence" value="ECO:0007669"/>
    <property type="project" value="TreeGrafter"/>
</dbReference>
<dbReference type="PANTHER" id="PTHR43908">
    <property type="entry name" value="AT29763P-RELATED"/>
    <property type="match status" value="1"/>
</dbReference>
<accession>G0VKB7</accession>
<dbReference type="PROSITE" id="PS00636">
    <property type="entry name" value="DNAJ_1"/>
    <property type="match status" value="1"/>
</dbReference>
<evidence type="ECO:0000313" key="3">
    <source>
        <dbReference type="EMBL" id="CCC71951.1"/>
    </source>
</evidence>
<dbReference type="CDD" id="cd06257">
    <property type="entry name" value="DnaJ"/>
    <property type="match status" value="1"/>
</dbReference>
<dbReference type="InterPro" id="IPR001623">
    <property type="entry name" value="DnaJ_domain"/>
</dbReference>
<feature type="domain" description="J" evidence="2">
    <location>
        <begin position="7"/>
        <end position="71"/>
    </location>
</feature>
<reference evidence="3 4" key="1">
    <citation type="journal article" date="2011" name="Proc. Natl. Acad. Sci. U.S.A.">
        <title>Evolutionary erosion of yeast sex chromosomes by mating-type switching accidents.</title>
        <authorList>
            <person name="Gordon J.L."/>
            <person name="Armisen D."/>
            <person name="Proux-Wera E."/>
            <person name="Oheigeartaigh S.S."/>
            <person name="Byrne K.P."/>
            <person name="Wolfe K.H."/>
        </authorList>
    </citation>
    <scope>NUCLEOTIDE SEQUENCE [LARGE SCALE GENOMIC DNA]</scope>
    <source>
        <strain evidence="4">ATCC 76901 / BCRC 22586 / CBS 4309 / NBRC 1992 / NRRL Y-12630</strain>
    </source>
</reference>
<feature type="compositionally biased region" description="Basic and acidic residues" evidence="1">
    <location>
        <begin position="208"/>
        <end position="220"/>
    </location>
</feature>
<evidence type="ECO:0000256" key="1">
    <source>
        <dbReference type="SAM" id="MobiDB-lite"/>
    </source>
</evidence>
<dbReference type="InterPro" id="IPR051100">
    <property type="entry name" value="DnaJ_subfamily_B/C"/>
</dbReference>
<dbReference type="RefSeq" id="XP_003678293.1">
    <property type="nucleotide sequence ID" value="XM_003678245.1"/>
</dbReference>
<dbReference type="KEGG" id="ncs:NCAS_0I02830"/>
<dbReference type="GO" id="GO:0071218">
    <property type="term" value="P:cellular response to misfolded protein"/>
    <property type="evidence" value="ECO:0007669"/>
    <property type="project" value="TreeGrafter"/>
</dbReference>
<reference key="2">
    <citation type="submission" date="2011-08" db="EMBL/GenBank/DDBJ databases">
        <title>Genome sequence of Naumovozyma castellii.</title>
        <authorList>
            <person name="Gordon J.L."/>
            <person name="Armisen D."/>
            <person name="Proux-Wera E."/>
            <person name="OhEigeartaigh S.S."/>
            <person name="Byrne K.P."/>
            <person name="Wolfe K.H."/>
        </authorList>
    </citation>
    <scope>NUCLEOTIDE SEQUENCE</scope>
    <source>
        <strain>Type strain:CBS 4309</strain>
    </source>
</reference>
<dbReference type="FunCoup" id="G0VKB7">
    <property type="interactions" value="55"/>
</dbReference>
<dbReference type="SMART" id="SM00271">
    <property type="entry name" value="DnaJ"/>
    <property type="match status" value="1"/>
</dbReference>
<dbReference type="eggNOG" id="KOG0714">
    <property type="taxonomic scope" value="Eukaryota"/>
</dbReference>
<gene>
    <name evidence="3" type="primary">NCAS0I02830</name>
    <name evidence="3" type="ordered locus">NCAS_0I02830</name>
</gene>